<dbReference type="Gene3D" id="2.40.128.130">
    <property type="entry name" value="Autotransporter beta-domain"/>
    <property type="match status" value="1"/>
</dbReference>
<dbReference type="PROSITE" id="PS51208">
    <property type="entry name" value="AUTOTRANSPORTER"/>
    <property type="match status" value="1"/>
</dbReference>
<keyword evidence="2 7" id="KW-0645">Protease</keyword>
<evidence type="ECO:0000256" key="2">
    <source>
        <dbReference type="ARBA" id="ARBA00022670"/>
    </source>
</evidence>
<keyword evidence="3 8" id="KW-0732">Signal</keyword>
<evidence type="ECO:0000256" key="6">
    <source>
        <dbReference type="PIRSR" id="PIRSR615500-1"/>
    </source>
</evidence>
<dbReference type="Pfam" id="PF03797">
    <property type="entry name" value="Autotransporter"/>
    <property type="match status" value="1"/>
</dbReference>
<name>A0A1Y5MT28_9BACT</name>
<dbReference type="AlphaFoldDB" id="A0A1Y5MT28"/>
<evidence type="ECO:0000259" key="9">
    <source>
        <dbReference type="PROSITE" id="PS51208"/>
    </source>
</evidence>
<dbReference type="InterPro" id="IPR034061">
    <property type="entry name" value="Peptidases_S8_Autotransporter"/>
</dbReference>
<dbReference type="RefSeq" id="WP_087582320.1">
    <property type="nucleotide sequence ID" value="NZ_NDYN01000001.1"/>
</dbReference>
<dbReference type="InterPro" id="IPR013425">
    <property type="entry name" value="Autotrns_rpt"/>
</dbReference>
<dbReference type="Proteomes" id="UP000196317">
    <property type="component" value="Unassembled WGS sequence"/>
</dbReference>
<evidence type="ECO:0000313" key="10">
    <source>
        <dbReference type="EMBL" id="OUT08802.1"/>
    </source>
</evidence>
<dbReference type="SMART" id="SM00869">
    <property type="entry name" value="Autotransporter"/>
    <property type="match status" value="1"/>
</dbReference>
<dbReference type="CDD" id="cd04848">
    <property type="entry name" value="Peptidases_S8_Autotransporter_serine_protease_like"/>
    <property type="match status" value="1"/>
</dbReference>
<protein>
    <recommendedName>
        <fullName evidence="9">Autotransporter domain-containing protein</fullName>
    </recommendedName>
</protein>
<dbReference type="InterPro" id="IPR023828">
    <property type="entry name" value="Peptidase_S8_Ser-AS"/>
</dbReference>
<dbReference type="InterPro" id="IPR051048">
    <property type="entry name" value="Peptidase_S8/S53_subtilisin"/>
</dbReference>
<evidence type="ECO:0000256" key="1">
    <source>
        <dbReference type="ARBA" id="ARBA00011073"/>
    </source>
</evidence>
<dbReference type="PROSITE" id="PS00137">
    <property type="entry name" value="SUBTILASE_HIS"/>
    <property type="match status" value="1"/>
</dbReference>
<dbReference type="EMBL" id="NDYN01000001">
    <property type="protein sequence ID" value="OUT08802.1"/>
    <property type="molecule type" value="Genomic_DNA"/>
</dbReference>
<organism evidence="10 11">
    <name type="scientific">Campylobacter concisus</name>
    <dbReference type="NCBI Taxonomy" id="199"/>
    <lineage>
        <taxon>Bacteria</taxon>
        <taxon>Pseudomonadati</taxon>
        <taxon>Campylobacterota</taxon>
        <taxon>Epsilonproteobacteria</taxon>
        <taxon>Campylobacterales</taxon>
        <taxon>Campylobacteraceae</taxon>
        <taxon>Campylobacter</taxon>
    </lineage>
</organism>
<evidence type="ECO:0000256" key="8">
    <source>
        <dbReference type="SAM" id="SignalP"/>
    </source>
</evidence>
<evidence type="ECO:0000256" key="3">
    <source>
        <dbReference type="ARBA" id="ARBA00022729"/>
    </source>
</evidence>
<dbReference type="SUPFAM" id="SSF52743">
    <property type="entry name" value="Subtilisin-like"/>
    <property type="match status" value="1"/>
</dbReference>
<dbReference type="SUPFAM" id="SSF103515">
    <property type="entry name" value="Autotransporter"/>
    <property type="match status" value="1"/>
</dbReference>
<dbReference type="InterPro" id="IPR000209">
    <property type="entry name" value="Peptidase_S8/S53_dom"/>
</dbReference>
<dbReference type="PANTHER" id="PTHR43399:SF4">
    <property type="entry name" value="CELL WALL-ASSOCIATED PROTEASE"/>
    <property type="match status" value="1"/>
</dbReference>
<dbReference type="PROSITE" id="PS51892">
    <property type="entry name" value="SUBTILASE"/>
    <property type="match status" value="1"/>
</dbReference>
<evidence type="ECO:0000256" key="4">
    <source>
        <dbReference type="ARBA" id="ARBA00022801"/>
    </source>
</evidence>
<feature type="active site" description="Charge relay system" evidence="6 7">
    <location>
        <position position="77"/>
    </location>
</feature>
<dbReference type="GO" id="GO:0006508">
    <property type="term" value="P:proteolysis"/>
    <property type="evidence" value="ECO:0007669"/>
    <property type="project" value="UniProtKB-KW"/>
</dbReference>
<feature type="domain" description="Autotransporter" evidence="9">
    <location>
        <begin position="794"/>
        <end position="1063"/>
    </location>
</feature>
<keyword evidence="5 7" id="KW-0720">Serine protease</keyword>
<evidence type="ECO:0000256" key="5">
    <source>
        <dbReference type="ARBA" id="ARBA00022825"/>
    </source>
</evidence>
<feature type="active site" description="Charge relay system" evidence="6 7">
    <location>
        <position position="154"/>
    </location>
</feature>
<dbReference type="InterPro" id="IPR036709">
    <property type="entry name" value="Autotransporte_beta_dom_sf"/>
</dbReference>
<sequence>MKRSVSSKKCILLSVACCTLLLANQLSASEQNRGKFGDIKSWQSDEYKADWGLVSMNAAVAYALGATGKGVTLGVMDSGVLLSHPEFSDGRVSALKVSGSYYKDGQRYPDTAYGNSPLVGKGSGDKNKKDFGDFKKGEEFSIDGDWIAGVNDSHGTHVAGSIAASRDGVGMHGVAFDARLIMGNTGGTDGMTYGPNQDYNFFLKSYEGLAKSGARAINNSWGSNRKFYKAYEGATGYDGGNNLDIKDLDAAYKSYYPFVVNGKNFLDAAYEVATRYGVIQIFTAGNRDGMKESYTRAMLPYFRPDAEKYWLNVTGQLEGDTQRYNTPGHSKWWSVAAPAKPIYSTVVDLKTGKADYGTKGGTSMAAPHVTGALGVIMQRYPYMNNAQIREVLLTTARQIHDDFKEPADTRRISGFSAALGVPDERWGWGVVDLYKAMFGPGQLLGVFDVNLNSDDIYSNNISDVAIKFRKTEDDAEVKIWTERKAELEKIANLTPEQKAELEIGNARERARELRASEGYEGTLIKRGQGTLSLAGDNSYTGKTIIKGGKITALNQSLKSSDVIVENGGALEIVRQMSVPKVSRNKFTLQLSLGEVTKKSSNDVVKATIKSGGSYIVSNGASNLDLNFEKNSFINISEPSLEIMQRLYNDSTKSKTFTATGNFKGYEDTLSKEYAFFDLSKNYSDNKLEFTLKKSKNTMTSIAANDNQKKVAELIESTASKPALLPSPFRSRPAVITSDLYRHFIYTTPKEAKQTLKTFANEANLAQHNAFLLESIMLKNAIINHESDPFGIRASDSNGMKFWSNTMFDAMKFNDIKANSMTQLFGFDGSVNDAFVLGGVLGASTEKVKEDGDDAYKTKGKSIGIYGKSEIANTKLDLGVLYTDAKRKTQNGATIASFYSNDHIKSKEKALNAYANLALTSFNTENFSLNPYVGASYLRMKTDSTSQNVGIFKMDVDEKTRNLGIFSLGLNPSIPFSLGSTKMKFEADLAYNRLVGDTKPTIGVNVANAGYLELEGKEVKNLGTASLGIKANVYKNVNLGLSYTGAFAKDVRSNSVNAKFEILF</sequence>
<dbReference type="InterPro" id="IPR015500">
    <property type="entry name" value="Peptidase_S8_subtilisin-rel"/>
</dbReference>
<dbReference type="InterPro" id="IPR005546">
    <property type="entry name" value="Autotransporte_beta"/>
</dbReference>
<dbReference type="InterPro" id="IPR022398">
    <property type="entry name" value="Peptidase_S8_His-AS"/>
</dbReference>
<dbReference type="InterPro" id="IPR036852">
    <property type="entry name" value="Peptidase_S8/S53_dom_sf"/>
</dbReference>
<evidence type="ECO:0000313" key="11">
    <source>
        <dbReference type="Proteomes" id="UP000196317"/>
    </source>
</evidence>
<dbReference type="GO" id="GO:0004252">
    <property type="term" value="F:serine-type endopeptidase activity"/>
    <property type="evidence" value="ECO:0007669"/>
    <property type="project" value="UniProtKB-UniRule"/>
</dbReference>
<keyword evidence="4 7" id="KW-0378">Hydrolase</keyword>
<dbReference type="Pfam" id="PF12951">
    <property type="entry name" value="PATR"/>
    <property type="match status" value="1"/>
</dbReference>
<dbReference type="PRINTS" id="PR00723">
    <property type="entry name" value="SUBTILISIN"/>
</dbReference>
<feature type="chain" id="PRO_5012034461" description="Autotransporter domain-containing protein" evidence="8">
    <location>
        <begin position="29"/>
        <end position="1063"/>
    </location>
</feature>
<dbReference type="PANTHER" id="PTHR43399">
    <property type="entry name" value="SUBTILISIN-RELATED"/>
    <property type="match status" value="1"/>
</dbReference>
<dbReference type="PROSITE" id="PS00138">
    <property type="entry name" value="SUBTILASE_SER"/>
    <property type="match status" value="1"/>
</dbReference>
<accession>A0A1Y5MT28</accession>
<reference evidence="10 11" key="1">
    <citation type="submission" date="2017-04" db="EMBL/GenBank/DDBJ databases">
        <title>Complete genome of Campylobacter concisus ATCC 33237T and draft genomes for an additional eight well characterized C. concisus strains.</title>
        <authorList>
            <person name="Cornelius A.J."/>
            <person name="Miller W.G."/>
            <person name="Lastovica A.J."/>
            <person name="On S.L."/>
            <person name="French N.P."/>
            <person name="Vandenberg O."/>
            <person name="Biggs P.J."/>
        </authorList>
    </citation>
    <scope>NUCLEOTIDE SEQUENCE [LARGE SCALE GENOMIC DNA]</scope>
    <source>
        <strain evidence="10 11">CCUG 19995</strain>
    </source>
</reference>
<feature type="active site" description="Charge relay system" evidence="6 7">
    <location>
        <position position="363"/>
    </location>
</feature>
<dbReference type="NCBIfam" id="TIGR02601">
    <property type="entry name" value="autotrns_rpt"/>
    <property type="match status" value="1"/>
</dbReference>
<comment type="caution">
    <text evidence="10">The sequence shown here is derived from an EMBL/GenBank/DDBJ whole genome shotgun (WGS) entry which is preliminary data.</text>
</comment>
<gene>
    <name evidence="10" type="ORF">B9N65_00210</name>
</gene>
<dbReference type="Pfam" id="PF00082">
    <property type="entry name" value="Peptidase_S8"/>
    <property type="match status" value="1"/>
</dbReference>
<comment type="similarity">
    <text evidence="1 7">Belongs to the peptidase S8 family.</text>
</comment>
<feature type="signal peptide" evidence="8">
    <location>
        <begin position="1"/>
        <end position="28"/>
    </location>
</feature>
<proteinExistence type="inferred from homology"/>
<evidence type="ECO:0000256" key="7">
    <source>
        <dbReference type="PROSITE-ProRule" id="PRU01240"/>
    </source>
</evidence>
<dbReference type="Gene3D" id="3.40.50.200">
    <property type="entry name" value="Peptidase S8/S53 domain"/>
    <property type="match status" value="1"/>
</dbReference>